<evidence type="ECO:0000313" key="3">
    <source>
        <dbReference type="EMBL" id="NGM14045.1"/>
    </source>
</evidence>
<protein>
    <submittedName>
        <fullName evidence="3">CHAT domain-containing protein</fullName>
    </submittedName>
</protein>
<dbReference type="InterPro" id="IPR024983">
    <property type="entry name" value="CHAT_dom"/>
</dbReference>
<feature type="region of interest" description="Disordered" evidence="1">
    <location>
        <begin position="356"/>
        <end position="399"/>
    </location>
</feature>
<evidence type="ECO:0000259" key="2">
    <source>
        <dbReference type="Pfam" id="PF12770"/>
    </source>
</evidence>
<keyword evidence="4" id="KW-1185">Reference proteome</keyword>
<dbReference type="Proteomes" id="UP000478148">
    <property type="component" value="Unassembled WGS sequence"/>
</dbReference>
<gene>
    <name evidence="3" type="ORF">ENC19_15885</name>
</gene>
<evidence type="ECO:0000256" key="1">
    <source>
        <dbReference type="SAM" id="MobiDB-lite"/>
    </source>
</evidence>
<dbReference type="Pfam" id="PF12770">
    <property type="entry name" value="CHAT"/>
    <property type="match status" value="1"/>
</dbReference>
<organism evidence="3 4">
    <name type="scientific">Verrucosispora sioxanthis</name>
    <dbReference type="NCBI Taxonomy" id="2499994"/>
    <lineage>
        <taxon>Bacteria</taxon>
        <taxon>Bacillati</taxon>
        <taxon>Actinomycetota</taxon>
        <taxon>Actinomycetes</taxon>
        <taxon>Micromonosporales</taxon>
        <taxon>Micromonosporaceae</taxon>
        <taxon>Micromonospora</taxon>
    </lineage>
</organism>
<evidence type="ECO:0000313" key="4">
    <source>
        <dbReference type="Proteomes" id="UP000478148"/>
    </source>
</evidence>
<reference evidence="3 4" key="1">
    <citation type="submission" date="2020-02" db="EMBL/GenBank/DDBJ databases">
        <title>Draft Genome Sequence of Verrucosispora sp. Strain CWR15, Isolated from Gulf of Mexico Sponge.</title>
        <authorList>
            <person name="Kennedy S.J."/>
            <person name="Cella E."/>
            <person name="Azarian T."/>
            <person name="Baker B.J."/>
            <person name="Shaw L.N."/>
        </authorList>
    </citation>
    <scope>NUCLEOTIDE SEQUENCE [LARGE SCALE GENOMIC DNA]</scope>
    <source>
        <strain evidence="3 4">CWR15</strain>
    </source>
</reference>
<feature type="compositionally biased region" description="Basic and acidic residues" evidence="1">
    <location>
        <begin position="368"/>
        <end position="394"/>
    </location>
</feature>
<proteinExistence type="predicted"/>
<accession>A0A6M1KXQ9</accession>
<name>A0A6M1KXQ9_9ACTN</name>
<dbReference type="EMBL" id="SAIY01000005">
    <property type="protein sequence ID" value="NGM14045.1"/>
    <property type="molecule type" value="Genomic_DNA"/>
</dbReference>
<dbReference type="AlphaFoldDB" id="A0A6M1KXQ9"/>
<feature type="domain" description="CHAT" evidence="2">
    <location>
        <begin position="192"/>
        <end position="384"/>
    </location>
</feature>
<comment type="caution">
    <text evidence="3">The sequence shown here is derived from an EMBL/GenBank/DDBJ whole genome shotgun (WGS) entry which is preliminary data.</text>
</comment>
<sequence length="412" mass="44299">MELGRVEEAFALLERAKSRALLEAMRDRETGVDPADPLVAREAALWAELRRLRASGMDVGGSVDVEERRRLLVRRMSASEEQSRVRGELHDLWQQMATTHPTMRAHRMAEPITADEVAPLLADAGDAVLVEYLTGPFGVWAFTLSGTDLTARRLLGPHDPGAVAATDVDGWADLLASADDDGLRELVEHPVHAALTAPIADVPPSRPVYVVPHGTLHLVPLHVLPPARTVDDAGAAGPSDTADIRVRPRTYLLPSASLLRAHRSVPARTNPRGGEPDRHTASVGRVLVCGDTLGDLPYARAECAYVAARLGGSGRTGAAVTSTWLADTLAGPERPRLVHLACHAVFDRRRPERSGLVLAAPTPGASRNLDEGMRGRHLDGDRRRGEPLDPRAAAEPDSGADLVSLARLAQWN</sequence>